<dbReference type="SUPFAM" id="SSF53448">
    <property type="entry name" value="Nucleotide-diphospho-sugar transferases"/>
    <property type="match status" value="1"/>
</dbReference>
<gene>
    <name evidence="2" type="ORF">LX15_000960</name>
</gene>
<dbReference type="Pfam" id="PF00535">
    <property type="entry name" value="Glycos_transf_2"/>
    <property type="match status" value="1"/>
</dbReference>
<protein>
    <submittedName>
        <fullName evidence="2">Glycosyltransferase involved in cell wall bisynthesis</fullName>
    </submittedName>
</protein>
<feature type="domain" description="Glycosyltransferase 2-like" evidence="1">
    <location>
        <begin position="1"/>
        <end position="124"/>
    </location>
</feature>
<evidence type="ECO:0000313" key="2">
    <source>
        <dbReference type="EMBL" id="MCP2257275.1"/>
    </source>
</evidence>
<dbReference type="SUPFAM" id="SSF53756">
    <property type="entry name" value="UDP-Glycosyltransferase/glycogen phosphorylase"/>
    <property type="match status" value="1"/>
</dbReference>
<dbReference type="CDD" id="cd00761">
    <property type="entry name" value="Glyco_tranf_GTA_type"/>
    <property type="match status" value="1"/>
</dbReference>
<evidence type="ECO:0000259" key="1">
    <source>
        <dbReference type="Pfam" id="PF00535"/>
    </source>
</evidence>
<comment type="caution">
    <text evidence="2">The sequence shown here is derived from an EMBL/GenBank/DDBJ whole genome shotgun (WGS) entry which is preliminary data.</text>
</comment>
<dbReference type="Proteomes" id="UP001205311">
    <property type="component" value="Unassembled WGS sequence"/>
</dbReference>
<name>A0ABT1HP37_STRSD</name>
<keyword evidence="3" id="KW-1185">Reference proteome</keyword>
<proteinExistence type="predicted"/>
<dbReference type="InterPro" id="IPR001173">
    <property type="entry name" value="Glyco_trans_2-like"/>
</dbReference>
<dbReference type="InterPro" id="IPR050834">
    <property type="entry name" value="Glycosyltransf_2"/>
</dbReference>
<dbReference type="PANTHER" id="PTHR43685">
    <property type="entry name" value="GLYCOSYLTRANSFERASE"/>
    <property type="match status" value="1"/>
</dbReference>
<dbReference type="PANTHER" id="PTHR43685:SF2">
    <property type="entry name" value="GLYCOSYLTRANSFERASE 2-LIKE DOMAIN-CONTAINING PROTEIN"/>
    <property type="match status" value="1"/>
</dbReference>
<accession>A0ABT1HP37</accession>
<sequence>MPAYGQAAFLGRAVGSLFAQTCPDWELVVVDDGSPDDTRAALRPFLSDPRVRCHRLPDNRGLGAALNVGLGLARAPLVAYLPCDDLVHPDHLAALLAVLANERIVLAWSGVRHHSGLTSQAGPEGHGLQLVQVMHRRTPDRWRERDDVESDDLEELFWNALRARGGAAGTGRVTCVWTDHPGQRHKAIRERHDGGLNVFRHRYRVRQPLRFHSRDSGLVDEVALYRRFREWRPPRADGLRIVLVGELSFHPERVLALVERGARLYGLWTSDGLGSNAVGPMPFGHVTDLPRDDWRAALRRLRPDLLYAQLNWRAVPFAHEVLDAAGGVPFVWHFKESPQLSIARGEWGQLAALCARAHAVIFSSPEEREWFHLALPGRLDAERTHVLDGSLPKADWFAGEPAPRLSSVDGEPHTVVLGRPLGLDPDLLDALRAHHVHVHFHGLSDGPGPQGQWRSWLGTALRRGAGYVHVHAAVDQRGWLPVLSRYDAGWTHLFTSHNDGDLRRATWDDLNCPARIGTLMAAGLPMLHRRSPGSTVAVARLVERLGIGLLYEDVEDLCAQLHEPSQVRAARDAVSAHRHRFTFDHHADALLALFERLAGG</sequence>
<reference evidence="2 3" key="1">
    <citation type="submission" date="2022-06" db="EMBL/GenBank/DDBJ databases">
        <title>Genomic Encyclopedia of Archaeal and Bacterial Type Strains, Phase II (KMG-II): from individual species to whole genera.</title>
        <authorList>
            <person name="Goeker M."/>
        </authorList>
    </citation>
    <scope>NUCLEOTIDE SEQUENCE [LARGE SCALE GENOMIC DNA]</scope>
    <source>
        <strain evidence="2 3">DSM 40477</strain>
    </source>
</reference>
<organism evidence="2 3">
    <name type="scientific">Streptoalloteichus tenebrarius (strain ATCC 17920 / DSM 40477 / JCM 4838 / CBS 697.72 / NBRC 16177 / NCIMB 11028 / NRRL B-12390 / A12253. 1 / ISP 5477)</name>
    <name type="common">Streptomyces tenebrarius</name>
    <dbReference type="NCBI Taxonomy" id="1933"/>
    <lineage>
        <taxon>Bacteria</taxon>
        <taxon>Bacillati</taxon>
        <taxon>Actinomycetota</taxon>
        <taxon>Actinomycetes</taxon>
        <taxon>Pseudonocardiales</taxon>
        <taxon>Pseudonocardiaceae</taxon>
        <taxon>Streptoalloteichus</taxon>
    </lineage>
</organism>
<dbReference type="Gene3D" id="3.90.550.10">
    <property type="entry name" value="Spore Coat Polysaccharide Biosynthesis Protein SpsA, Chain A"/>
    <property type="match status" value="1"/>
</dbReference>
<evidence type="ECO:0000313" key="3">
    <source>
        <dbReference type="Proteomes" id="UP001205311"/>
    </source>
</evidence>
<dbReference type="EMBL" id="JAMTCP010000003">
    <property type="protein sequence ID" value="MCP2257275.1"/>
    <property type="molecule type" value="Genomic_DNA"/>
</dbReference>
<dbReference type="InterPro" id="IPR029044">
    <property type="entry name" value="Nucleotide-diphossugar_trans"/>
</dbReference>